<dbReference type="InterPro" id="IPR036047">
    <property type="entry name" value="F-box-like_dom_sf"/>
</dbReference>
<evidence type="ECO:0000313" key="3">
    <source>
        <dbReference type="Proteomes" id="UP001497457"/>
    </source>
</evidence>
<accession>A0ABC9FH95</accession>
<reference evidence="2" key="1">
    <citation type="submission" date="2024-10" db="EMBL/GenBank/DDBJ databases">
        <authorList>
            <person name="Ryan C."/>
        </authorList>
    </citation>
    <scope>NUCLEOTIDE SEQUENCE [LARGE SCALE GENOMIC DNA]</scope>
</reference>
<dbReference type="SUPFAM" id="SSF52047">
    <property type="entry name" value="RNI-like"/>
    <property type="match status" value="1"/>
</dbReference>
<dbReference type="Pfam" id="PF23622">
    <property type="entry name" value="LRR_At1g61320_AtMIF1"/>
    <property type="match status" value="1"/>
</dbReference>
<dbReference type="InterPro" id="IPR053772">
    <property type="entry name" value="At1g61320/At1g61330-like"/>
</dbReference>
<feature type="domain" description="At1g61320/AtMIF1 LRR" evidence="1">
    <location>
        <begin position="101"/>
        <end position="480"/>
    </location>
</feature>
<keyword evidence="3" id="KW-1185">Reference proteome</keyword>
<dbReference type="AlphaFoldDB" id="A0ABC9FH95"/>
<protein>
    <recommendedName>
        <fullName evidence="1">At1g61320/AtMIF1 LRR domain-containing protein</fullName>
    </recommendedName>
</protein>
<dbReference type="SUPFAM" id="SSF81383">
    <property type="entry name" value="F-box domain"/>
    <property type="match status" value="1"/>
</dbReference>
<evidence type="ECO:0000259" key="1">
    <source>
        <dbReference type="Pfam" id="PF23622"/>
    </source>
</evidence>
<sequence length="485" mass="54540">MSSSSASSATSVLQDLTMSHVGCAPGDTDSRHGEASNYLIPWLPEDIWCHIHSLMPMSDAARAACLSRVFLHSWRCHPNLTLTWAILCPHGLELGQNIDRILRNHTGIGLKTLELNLDDRDSLLPYVDSWLQVAIKPGLEMLILLLHKKYKFPCSLLSEGVRNSIRGLQLYACVFRPTSELGPLRRLTSLDLSFVRITGDELDCLLSNSLALEQLELYSCKEIIFLKIPCVLQQLSRLTVIGCYRLQAMECNAPNLSIVFFSGRNIKLSLGQLMKMKELYMHQPDVVCYARAELPSIMPNLETLVIGAGIEMVNVPMVLTKFLYLKHLTIEIWERTFSPPYDYFPLVSFFDASPALETFFMNVPLEDVKHESVFGASSYLRELPEHQHNCLKVVEITGFSSAKSLVELTCCIVKNAVSLECITLDTLRDRVRCYGEGNETCQPISNAVLKEASRTVMAITMYIEDKVAPTCKLTVLEPCTRCHCR</sequence>
<dbReference type="InterPro" id="IPR055357">
    <property type="entry name" value="LRR_At1g61320_AtMIF1"/>
</dbReference>
<dbReference type="Gene3D" id="3.80.10.10">
    <property type="entry name" value="Ribonuclease Inhibitor"/>
    <property type="match status" value="1"/>
</dbReference>
<evidence type="ECO:0000313" key="2">
    <source>
        <dbReference type="EMBL" id="CAL5074322.1"/>
    </source>
</evidence>
<name>A0ABC9FH95_9POAL</name>
<dbReference type="PANTHER" id="PTHR34145:SF52">
    <property type="entry name" value="OS02G0105800 PROTEIN"/>
    <property type="match status" value="1"/>
</dbReference>
<organism evidence="2 3">
    <name type="scientific">Urochloa decumbens</name>
    <dbReference type="NCBI Taxonomy" id="240449"/>
    <lineage>
        <taxon>Eukaryota</taxon>
        <taxon>Viridiplantae</taxon>
        <taxon>Streptophyta</taxon>
        <taxon>Embryophyta</taxon>
        <taxon>Tracheophyta</taxon>
        <taxon>Spermatophyta</taxon>
        <taxon>Magnoliopsida</taxon>
        <taxon>Liliopsida</taxon>
        <taxon>Poales</taxon>
        <taxon>Poaceae</taxon>
        <taxon>PACMAD clade</taxon>
        <taxon>Panicoideae</taxon>
        <taxon>Panicodae</taxon>
        <taxon>Paniceae</taxon>
        <taxon>Melinidinae</taxon>
        <taxon>Urochloa</taxon>
    </lineage>
</organism>
<dbReference type="Proteomes" id="UP001497457">
    <property type="component" value="Chromosome 6rd"/>
</dbReference>
<dbReference type="PANTHER" id="PTHR34145">
    <property type="entry name" value="OS02G0105600 PROTEIN"/>
    <property type="match status" value="1"/>
</dbReference>
<proteinExistence type="predicted"/>
<gene>
    <name evidence="2" type="ORF">URODEC1_LOCUS105144</name>
</gene>
<dbReference type="InterPro" id="IPR032675">
    <property type="entry name" value="LRR_dom_sf"/>
</dbReference>
<dbReference type="EMBL" id="OZ075116">
    <property type="protein sequence ID" value="CAL5074322.1"/>
    <property type="molecule type" value="Genomic_DNA"/>
</dbReference>